<dbReference type="InterPro" id="IPR007372">
    <property type="entry name" value="Lipid/polyisoprenoid-bd_YceI"/>
</dbReference>
<feature type="signal peptide" evidence="1">
    <location>
        <begin position="1"/>
        <end position="24"/>
    </location>
</feature>
<dbReference type="InterPro" id="IPR036761">
    <property type="entry name" value="TTHA0802/YceI-like_sf"/>
</dbReference>
<protein>
    <submittedName>
        <fullName evidence="3">Lipid-binding protein</fullName>
    </submittedName>
</protein>
<comment type="caution">
    <text evidence="3">The sequence shown here is derived from an EMBL/GenBank/DDBJ whole genome shotgun (WGS) entry which is preliminary data.</text>
</comment>
<evidence type="ECO:0000313" key="4">
    <source>
        <dbReference type="Proteomes" id="UP000240357"/>
    </source>
</evidence>
<dbReference type="Gene3D" id="2.40.128.110">
    <property type="entry name" value="Lipid/polyisoprenoid-binding, YceI-like"/>
    <property type="match status" value="1"/>
</dbReference>
<name>A0A2T2YLL2_9BACT</name>
<sequence length="223" mass="23703">MRTIKISTSILALTLLIGSATLNGTPRNPVKKATTKAVAATTLEADPAASTINWTAKKVGGQHTGTVKLSKGSLQVNGKKLVGGTFVMDMTTITDVDITNEEFNKKLTGHLKSEDFFSVEKNPTSTFKITKAAPIASTKAGEPNYTITGDLTIKGITNPVTFPATVKVDGANAEALAKVEIDRIKYDIKFRSSMLGTAADKIIDDIFVMDIKLVAGKTKTAKL</sequence>
<dbReference type="SUPFAM" id="SSF101874">
    <property type="entry name" value="YceI-like"/>
    <property type="match status" value="1"/>
</dbReference>
<accession>A0A2T2YLL2</accession>
<dbReference type="Proteomes" id="UP000240357">
    <property type="component" value="Unassembled WGS sequence"/>
</dbReference>
<organism evidence="3 4">
    <name type="scientific">Adhaeribacter arboris</name>
    <dbReference type="NCBI Taxonomy" id="2072846"/>
    <lineage>
        <taxon>Bacteria</taxon>
        <taxon>Pseudomonadati</taxon>
        <taxon>Bacteroidota</taxon>
        <taxon>Cytophagia</taxon>
        <taxon>Cytophagales</taxon>
        <taxon>Hymenobacteraceae</taxon>
        <taxon>Adhaeribacter</taxon>
    </lineage>
</organism>
<dbReference type="PANTHER" id="PTHR34406:SF1">
    <property type="entry name" value="PROTEIN YCEI"/>
    <property type="match status" value="1"/>
</dbReference>
<proteinExistence type="predicted"/>
<evidence type="ECO:0000259" key="2">
    <source>
        <dbReference type="SMART" id="SM00867"/>
    </source>
</evidence>
<dbReference type="AlphaFoldDB" id="A0A2T2YLL2"/>
<gene>
    <name evidence="3" type="ORF">AHMF7605_24090</name>
</gene>
<evidence type="ECO:0000313" key="3">
    <source>
        <dbReference type="EMBL" id="PSR56355.1"/>
    </source>
</evidence>
<dbReference type="RefSeq" id="WP_106932533.1">
    <property type="nucleotide sequence ID" value="NZ_PYFT01000001.1"/>
</dbReference>
<feature type="domain" description="Lipid/polyisoprenoid-binding YceI-like" evidence="2">
    <location>
        <begin position="42"/>
        <end position="216"/>
    </location>
</feature>
<reference evidence="3 4" key="1">
    <citation type="submission" date="2018-03" db="EMBL/GenBank/DDBJ databases">
        <title>Adhaeribacter sp. HMF7605 Genome sequencing and assembly.</title>
        <authorList>
            <person name="Kang H."/>
            <person name="Kang J."/>
            <person name="Cha I."/>
            <person name="Kim H."/>
            <person name="Joh K."/>
        </authorList>
    </citation>
    <scope>NUCLEOTIDE SEQUENCE [LARGE SCALE GENOMIC DNA]</scope>
    <source>
        <strain evidence="3 4">HMF7605</strain>
    </source>
</reference>
<keyword evidence="1" id="KW-0732">Signal</keyword>
<feature type="chain" id="PRO_5015635240" evidence="1">
    <location>
        <begin position="25"/>
        <end position="223"/>
    </location>
</feature>
<dbReference type="OrthoDB" id="951410at2"/>
<dbReference type="PANTHER" id="PTHR34406">
    <property type="entry name" value="PROTEIN YCEI"/>
    <property type="match status" value="1"/>
</dbReference>
<dbReference type="SMART" id="SM00867">
    <property type="entry name" value="YceI"/>
    <property type="match status" value="1"/>
</dbReference>
<keyword evidence="4" id="KW-1185">Reference proteome</keyword>
<dbReference type="EMBL" id="PYFT01000001">
    <property type="protein sequence ID" value="PSR56355.1"/>
    <property type="molecule type" value="Genomic_DNA"/>
</dbReference>
<dbReference type="Pfam" id="PF04264">
    <property type="entry name" value="YceI"/>
    <property type="match status" value="1"/>
</dbReference>
<evidence type="ECO:0000256" key="1">
    <source>
        <dbReference type="SAM" id="SignalP"/>
    </source>
</evidence>